<keyword evidence="2" id="KW-1185">Reference proteome</keyword>
<dbReference type="SUPFAM" id="SSF144284">
    <property type="entry name" value="Sec2 N-terminal region"/>
    <property type="match status" value="1"/>
</dbReference>
<dbReference type="Proteomes" id="UP001163046">
    <property type="component" value="Unassembled WGS sequence"/>
</dbReference>
<dbReference type="EMBL" id="MU825455">
    <property type="protein sequence ID" value="KAJ7388687.1"/>
    <property type="molecule type" value="Genomic_DNA"/>
</dbReference>
<protein>
    <submittedName>
        <fullName evidence="1">Uncharacterized protein</fullName>
    </submittedName>
</protein>
<organism evidence="1 2">
    <name type="scientific">Desmophyllum pertusum</name>
    <dbReference type="NCBI Taxonomy" id="174260"/>
    <lineage>
        <taxon>Eukaryota</taxon>
        <taxon>Metazoa</taxon>
        <taxon>Cnidaria</taxon>
        <taxon>Anthozoa</taxon>
        <taxon>Hexacorallia</taxon>
        <taxon>Scleractinia</taxon>
        <taxon>Caryophylliina</taxon>
        <taxon>Caryophylliidae</taxon>
        <taxon>Desmophyllum</taxon>
    </lineage>
</organism>
<name>A0A9W9ZVJ7_9CNID</name>
<accession>A0A9W9ZVJ7</accession>
<dbReference type="AlphaFoldDB" id="A0A9W9ZVJ7"/>
<evidence type="ECO:0000313" key="2">
    <source>
        <dbReference type="Proteomes" id="UP001163046"/>
    </source>
</evidence>
<gene>
    <name evidence="1" type="ORF">OS493_036236</name>
</gene>
<reference evidence="1" key="1">
    <citation type="submission" date="2023-01" db="EMBL/GenBank/DDBJ databases">
        <title>Genome assembly of the deep-sea coral Lophelia pertusa.</title>
        <authorList>
            <person name="Herrera S."/>
            <person name="Cordes E."/>
        </authorList>
    </citation>
    <scope>NUCLEOTIDE SEQUENCE</scope>
    <source>
        <strain evidence="1">USNM1676648</strain>
        <tissue evidence="1">Polyp</tissue>
    </source>
</reference>
<proteinExistence type="predicted"/>
<evidence type="ECO:0000313" key="1">
    <source>
        <dbReference type="EMBL" id="KAJ7388687.1"/>
    </source>
</evidence>
<sequence>MVYSQAQLEEKIIHSTDVMTQSYQTCLEIYQTPKVELNVNLEDFKNHLPKADLDVLEEEFEKSLALFNEAKKMVSEERKRRRYLQQLKNKKRLTDVKTKVKLTRKQKRLVDADTVIITVDGITE</sequence>
<comment type="caution">
    <text evidence="1">The sequence shown here is derived from an EMBL/GenBank/DDBJ whole genome shotgun (WGS) entry which is preliminary data.</text>
</comment>